<dbReference type="AlphaFoldDB" id="A0A450Z3J5"/>
<dbReference type="EMBL" id="CAADFU010000121">
    <property type="protein sequence ID" value="VFK48332.1"/>
    <property type="molecule type" value="Genomic_DNA"/>
</dbReference>
<gene>
    <name evidence="4" type="ORF">BECKSD772E_GA0070983_11217</name>
    <name evidence="3" type="ORF">BECKSD772F_GA0070984_11277</name>
</gene>
<dbReference type="Pfam" id="PF18753">
    <property type="entry name" value="Nmad2"/>
    <property type="match status" value="1"/>
</dbReference>
<dbReference type="InterPro" id="IPR041180">
    <property type="entry name" value="Nmad2"/>
</dbReference>
<proteinExistence type="predicted"/>
<feature type="region of interest" description="Disordered" evidence="1">
    <location>
        <begin position="126"/>
        <end position="148"/>
    </location>
</feature>
<evidence type="ECO:0000259" key="2">
    <source>
        <dbReference type="Pfam" id="PF18753"/>
    </source>
</evidence>
<feature type="domain" description="Nucleotide modification associated" evidence="2">
    <location>
        <begin position="22"/>
        <end position="222"/>
    </location>
</feature>
<evidence type="ECO:0000313" key="4">
    <source>
        <dbReference type="EMBL" id="VFK48332.1"/>
    </source>
</evidence>
<evidence type="ECO:0000256" key="1">
    <source>
        <dbReference type="SAM" id="MobiDB-lite"/>
    </source>
</evidence>
<dbReference type="EMBL" id="CAADFR010000127">
    <property type="protein sequence ID" value="VFK42691.1"/>
    <property type="molecule type" value="Genomic_DNA"/>
</dbReference>
<organism evidence="4">
    <name type="scientific">Candidatus Kentrum sp. SD</name>
    <dbReference type="NCBI Taxonomy" id="2126332"/>
    <lineage>
        <taxon>Bacteria</taxon>
        <taxon>Pseudomonadati</taxon>
        <taxon>Pseudomonadota</taxon>
        <taxon>Gammaproteobacteria</taxon>
        <taxon>Candidatus Kentrum</taxon>
    </lineage>
</organism>
<reference evidence="4" key="1">
    <citation type="submission" date="2019-02" db="EMBL/GenBank/DDBJ databases">
        <authorList>
            <person name="Gruber-Vodicka R. H."/>
            <person name="Seah K. B. B."/>
        </authorList>
    </citation>
    <scope>NUCLEOTIDE SEQUENCE</scope>
    <source>
        <strain evidence="4">BECK_S1320</strain>
        <strain evidence="3">BECK_S1321</strain>
    </source>
</reference>
<accession>A0A450Z3J5</accession>
<evidence type="ECO:0000313" key="3">
    <source>
        <dbReference type="EMBL" id="VFK42691.1"/>
    </source>
</evidence>
<sequence length="225" mass="25874">MGRRVHRVILHVIAAVEVGTLKLFSYVVARDYGFAPNPFFGVCTLATCKPRIRKAATIGDWVIGTGSKQKKRNRQGFLVYAMRVDETMTFNEYWSDERFRRKRPNLRGSKKQAFGDNIYHRGSNDQWHQAESHHSYPGRPNPHNIQNDTRTDRLLIGEEFAYWGGSGPEIPQKFRDYNGIDICKKGPGHKSEIFPNELVAEFVEWFRSLEQAGYQGKPLDWAGTP</sequence>
<name>A0A450Z3J5_9GAMM</name>
<protein>
    <recommendedName>
        <fullName evidence="2">Nucleotide modification associated domain-containing protein</fullName>
    </recommendedName>
</protein>